<dbReference type="AlphaFoldDB" id="A0A1N6YPK7"/>
<reference evidence="2" key="1">
    <citation type="submission" date="2017-01" db="EMBL/GenBank/DDBJ databases">
        <authorList>
            <person name="Varghese N."/>
            <person name="Submissions S."/>
        </authorList>
    </citation>
    <scope>NUCLEOTIDE SEQUENCE [LARGE SCALE GENOMIC DNA]</scope>
    <source>
        <strain evidence="2">ATCC 12950</strain>
    </source>
</reference>
<evidence type="ECO:0008006" key="3">
    <source>
        <dbReference type="Google" id="ProtNLM"/>
    </source>
</evidence>
<organism evidence="1 2">
    <name type="scientific">Microbispora rosea</name>
    <dbReference type="NCBI Taxonomy" id="58117"/>
    <lineage>
        <taxon>Bacteria</taxon>
        <taxon>Bacillati</taxon>
        <taxon>Actinomycetota</taxon>
        <taxon>Actinomycetes</taxon>
        <taxon>Streptosporangiales</taxon>
        <taxon>Streptosporangiaceae</taxon>
        <taxon>Microbispora</taxon>
    </lineage>
</organism>
<dbReference type="OrthoDB" id="3541030at2"/>
<protein>
    <recommendedName>
        <fullName evidence="3">Type II toxin-antitoxin system RelE/ParE family toxin</fullName>
    </recommendedName>
</protein>
<evidence type="ECO:0000313" key="2">
    <source>
        <dbReference type="Proteomes" id="UP000186096"/>
    </source>
</evidence>
<dbReference type="EMBL" id="FTNI01000006">
    <property type="protein sequence ID" value="SIR16578.1"/>
    <property type="molecule type" value="Genomic_DNA"/>
</dbReference>
<accession>A0A1N6YPK7</accession>
<dbReference type="RefSeq" id="WP_076434483.1">
    <property type="nucleotide sequence ID" value="NZ_FTNI01000006.1"/>
</dbReference>
<dbReference type="STRING" id="58117.SAMN05421833_106231"/>
<name>A0A1N6YPK7_9ACTN</name>
<gene>
    <name evidence="1" type="ORF">SAMN05421833_106231</name>
</gene>
<dbReference type="Proteomes" id="UP000186096">
    <property type="component" value="Unassembled WGS sequence"/>
</dbReference>
<evidence type="ECO:0000313" key="1">
    <source>
        <dbReference type="EMBL" id="SIR16578.1"/>
    </source>
</evidence>
<keyword evidence="2" id="KW-1185">Reference proteome</keyword>
<proteinExistence type="predicted"/>
<sequence>MYSIVEPDPVAQEQIAALPDDALRYLAGVLDLIELEPWAGGPQSPSKPDGNMRVMPFGERGLVTYFALEPQREVYIVRVQWI</sequence>